<evidence type="ECO:0000313" key="2">
    <source>
        <dbReference type="EMBL" id="SEE79626.1"/>
    </source>
</evidence>
<reference evidence="3" key="1">
    <citation type="submission" date="2016-10" db="EMBL/GenBank/DDBJ databases">
        <authorList>
            <person name="Varghese N."/>
            <person name="Submissions S."/>
        </authorList>
    </citation>
    <scope>NUCLEOTIDE SEQUENCE [LARGE SCALE GENOMIC DNA]</scope>
    <source>
        <strain evidence="3">DSM 21368</strain>
    </source>
</reference>
<feature type="region of interest" description="Disordered" evidence="1">
    <location>
        <begin position="647"/>
        <end position="667"/>
    </location>
</feature>
<name>A0A1H5LRE2_9MICO</name>
<evidence type="ECO:0008006" key="4">
    <source>
        <dbReference type="Google" id="ProtNLM"/>
    </source>
</evidence>
<dbReference type="AlphaFoldDB" id="A0A1H5LRE2"/>
<sequence length="802" mass="85973">MPSSPGPYGPYAFIFWNDDLTDDGVRTQVRTLAAAGFRGITPSARIGLSREVGYLTEEYLRLVRVCVEECAATGLSVMLYDEASYPSGSANGAVVARDPRFAAQCLSRLSHEVIIAETVPEQVTDFWRPPLGRSPDAALLTAVATPLRDGHAVLTEARLLEVEAPGLIPLDLPPGAWRLHAIVAGPSGGTIRGAHADQDDGSALAPPAADLLNPAAVATFLSLTHDAYATALAGHLGTTVVAMFTDEPDLLGRGPRAGAVPYTPGLEQEVAERAGISVPELFSRLPGLWDGELDQPIRALWEEAVRARLHRVYYGAQSAWCAEHGIALTGHAAAGDDLGTTALLDWPGQDTVWRWVLPGETALAGPESTAAKVAASAARHRGAPTAVAEVLGAYGWQLTMDEAKWLLDWYLSRGVATLVLHAFFDSVRGNRAFESEPDLGVHHPWWPHLPALVRYLSRVADLLTAGPPQAPVAVLSDEAHAPDSPAAALLQHQVDVHYVTPSQLADGEVREGRVHLGDQRYAVVVDARRNDADRFDHNVAQVSLGPGWLEQVLDELRTSGAWPIRVEPAAPDLRVVRLGGAWLLVNEGEHAIRTRVHLKIPDGGRSPWQWDFPYEGVTLPATRETTADGVTFPLVLERRQSVLLTPSGDPAEVRDAVGHWPGEPTGSRTIEVDRWRGTPSRALAGHDLPHTAPLGEGTDWITRDELRRFAGTVDYQAELDLEADPGETVLDLGEVGEVATVIVNGSEVGVLGWAPYRVTVPGGLLHAGSNSITVRVSNPAAVYYQGAAARSGLLGPVRLHCP</sequence>
<keyword evidence="3" id="KW-1185">Reference proteome</keyword>
<dbReference type="InterPro" id="IPR008979">
    <property type="entry name" value="Galactose-bd-like_sf"/>
</dbReference>
<dbReference type="PANTHER" id="PTHR36848">
    <property type="entry name" value="DNA-BINDING PROTEIN (PUTATIVE SECRETED PROTEIN)-RELATED"/>
    <property type="match status" value="1"/>
</dbReference>
<dbReference type="EMBL" id="FNTX01000002">
    <property type="protein sequence ID" value="SEE79626.1"/>
    <property type="molecule type" value="Genomic_DNA"/>
</dbReference>
<dbReference type="InterPro" id="IPR053161">
    <property type="entry name" value="Ulvan_degrading_GH"/>
</dbReference>
<evidence type="ECO:0000256" key="1">
    <source>
        <dbReference type="SAM" id="MobiDB-lite"/>
    </source>
</evidence>
<evidence type="ECO:0000313" key="3">
    <source>
        <dbReference type="Proteomes" id="UP000199220"/>
    </source>
</evidence>
<dbReference type="Gene3D" id="2.60.120.260">
    <property type="entry name" value="Galactose-binding domain-like"/>
    <property type="match status" value="1"/>
</dbReference>
<gene>
    <name evidence="2" type="ORF">SAMN04488554_2940</name>
</gene>
<dbReference type="OrthoDB" id="9761519at2"/>
<accession>A0A1H5LRE2</accession>
<dbReference type="STRING" id="648782.SAMN04488554_2940"/>
<dbReference type="PANTHER" id="PTHR36848:SF2">
    <property type="entry name" value="SECRETED PROTEIN"/>
    <property type="match status" value="1"/>
</dbReference>
<dbReference type="Proteomes" id="UP000199220">
    <property type="component" value="Unassembled WGS sequence"/>
</dbReference>
<proteinExistence type="predicted"/>
<dbReference type="SUPFAM" id="SSF49785">
    <property type="entry name" value="Galactose-binding domain-like"/>
    <property type="match status" value="1"/>
</dbReference>
<protein>
    <recommendedName>
        <fullName evidence="4">Glycosyl hydrolases family 2, sugar binding domain</fullName>
    </recommendedName>
</protein>
<organism evidence="2 3">
    <name type="scientific">Ruania alba</name>
    <dbReference type="NCBI Taxonomy" id="648782"/>
    <lineage>
        <taxon>Bacteria</taxon>
        <taxon>Bacillati</taxon>
        <taxon>Actinomycetota</taxon>
        <taxon>Actinomycetes</taxon>
        <taxon>Micrococcales</taxon>
        <taxon>Ruaniaceae</taxon>
        <taxon>Ruania</taxon>
    </lineage>
</organism>
<dbReference type="RefSeq" id="WP_089773819.1">
    <property type="nucleotide sequence ID" value="NZ_FNTX01000002.1"/>
</dbReference>